<dbReference type="EMBL" id="JBHUFF010000008">
    <property type="protein sequence ID" value="MFD1799024.1"/>
    <property type="molecule type" value="Genomic_DNA"/>
</dbReference>
<evidence type="ECO:0000259" key="1">
    <source>
        <dbReference type="Pfam" id="PF07929"/>
    </source>
</evidence>
<dbReference type="Pfam" id="PF07929">
    <property type="entry name" value="PRiA4_ORF3"/>
    <property type="match status" value="1"/>
</dbReference>
<evidence type="ECO:0000313" key="2">
    <source>
        <dbReference type="EMBL" id="MFD1799024.1"/>
    </source>
</evidence>
<protein>
    <submittedName>
        <fullName evidence="2">Plasmid pRiA4b ORF-3 family protein</fullName>
    </submittedName>
</protein>
<dbReference type="Gene3D" id="3.10.290.30">
    <property type="entry name" value="MM3350-like"/>
    <property type="match status" value="1"/>
</dbReference>
<dbReference type="SUPFAM" id="SSF159941">
    <property type="entry name" value="MM3350-like"/>
    <property type="match status" value="1"/>
</dbReference>
<reference evidence="3" key="1">
    <citation type="journal article" date="2019" name="Int. J. Syst. Evol. Microbiol.">
        <title>The Global Catalogue of Microorganisms (GCM) 10K type strain sequencing project: providing services to taxonomists for standard genome sequencing and annotation.</title>
        <authorList>
            <consortium name="The Broad Institute Genomics Platform"/>
            <consortium name="The Broad Institute Genome Sequencing Center for Infectious Disease"/>
            <person name="Wu L."/>
            <person name="Ma J."/>
        </authorList>
    </citation>
    <scope>NUCLEOTIDE SEQUENCE [LARGE SCALE GENOMIC DNA]</scope>
    <source>
        <strain evidence="3">KCTC 42143</strain>
    </source>
</reference>
<organism evidence="2 3">
    <name type="scientific">Carnobacterium antarcticum</name>
    <dbReference type="NCBI Taxonomy" id="2126436"/>
    <lineage>
        <taxon>Bacteria</taxon>
        <taxon>Bacillati</taxon>
        <taxon>Bacillota</taxon>
        <taxon>Bacilli</taxon>
        <taxon>Lactobacillales</taxon>
        <taxon>Carnobacteriaceae</taxon>
        <taxon>Carnobacterium</taxon>
    </lineage>
</organism>
<dbReference type="InterPro" id="IPR024047">
    <property type="entry name" value="MM3350-like_sf"/>
</dbReference>
<comment type="caution">
    <text evidence="2">The sequence shown here is derived from an EMBL/GenBank/DDBJ whole genome shotgun (WGS) entry which is preliminary data.</text>
</comment>
<feature type="domain" description="Plasmid pRiA4b Orf3-like" evidence="1">
    <location>
        <begin position="2"/>
        <end position="182"/>
    </location>
</feature>
<proteinExistence type="predicted"/>
<dbReference type="PANTHER" id="PTHR41878">
    <property type="entry name" value="LEXA REPRESSOR-RELATED"/>
    <property type="match status" value="1"/>
</dbReference>
<sequence>MIFQFKISLLDIGVPVWRRVQVNSDSTFRELHEVIQVAFDWYNSHLHNFSIRKSNGRKIQNIFIEPDNEYQGPNSDASWGNFASFIENLNEEEETLAKWFKKEKDRVVYTYDFGDDWEHEIVLEKILEPAPDMYYPICLKAKNDTPEENSRGELIDGDFLLINPDSKEIVEDINDMLGEGFSDLDFK</sequence>
<name>A0ABW4NKR9_9LACT</name>
<dbReference type="PANTHER" id="PTHR41878:SF1">
    <property type="entry name" value="TNPR PROTEIN"/>
    <property type="match status" value="1"/>
</dbReference>
<dbReference type="RefSeq" id="WP_058919409.1">
    <property type="nucleotide sequence ID" value="NZ_JBHSQC010000015.1"/>
</dbReference>
<evidence type="ECO:0000313" key="3">
    <source>
        <dbReference type="Proteomes" id="UP001597285"/>
    </source>
</evidence>
<accession>A0ABW4NKR9</accession>
<dbReference type="Proteomes" id="UP001597285">
    <property type="component" value="Unassembled WGS sequence"/>
</dbReference>
<gene>
    <name evidence="2" type="ORF">ACFSBK_04000</name>
</gene>
<keyword evidence="3" id="KW-1185">Reference proteome</keyword>
<dbReference type="InterPro" id="IPR012912">
    <property type="entry name" value="Plasmid_pRiA4b_Orf3-like"/>
</dbReference>